<evidence type="ECO:0000313" key="3">
    <source>
        <dbReference type="Proteomes" id="UP000823775"/>
    </source>
</evidence>
<comment type="caution">
    <text evidence="2">The sequence shown here is derived from an EMBL/GenBank/DDBJ whole genome shotgun (WGS) entry which is preliminary data.</text>
</comment>
<reference evidence="2 3" key="1">
    <citation type="journal article" date="2021" name="BMC Genomics">
        <title>Datura genome reveals duplications of psychoactive alkaloid biosynthetic genes and high mutation rate following tissue culture.</title>
        <authorList>
            <person name="Rajewski A."/>
            <person name="Carter-House D."/>
            <person name="Stajich J."/>
            <person name="Litt A."/>
        </authorList>
    </citation>
    <scope>NUCLEOTIDE SEQUENCE [LARGE SCALE GENOMIC DNA]</scope>
    <source>
        <strain evidence="2">AR-01</strain>
    </source>
</reference>
<feature type="region of interest" description="Disordered" evidence="1">
    <location>
        <begin position="1"/>
        <end position="34"/>
    </location>
</feature>
<protein>
    <submittedName>
        <fullName evidence="2">Uncharacterized protein</fullName>
    </submittedName>
</protein>
<dbReference type="Proteomes" id="UP000823775">
    <property type="component" value="Unassembled WGS sequence"/>
</dbReference>
<keyword evidence="3" id="KW-1185">Reference proteome</keyword>
<evidence type="ECO:0000256" key="1">
    <source>
        <dbReference type="SAM" id="MobiDB-lite"/>
    </source>
</evidence>
<dbReference type="EMBL" id="JACEIK010000147">
    <property type="protein sequence ID" value="MCD7450870.1"/>
    <property type="molecule type" value="Genomic_DNA"/>
</dbReference>
<feature type="compositionally biased region" description="Basic and acidic residues" evidence="1">
    <location>
        <begin position="15"/>
        <end position="31"/>
    </location>
</feature>
<feature type="compositionally biased region" description="Basic and acidic residues" evidence="1">
    <location>
        <begin position="280"/>
        <end position="289"/>
    </location>
</feature>
<feature type="region of interest" description="Disordered" evidence="1">
    <location>
        <begin position="267"/>
        <end position="289"/>
    </location>
</feature>
<accession>A0ABS8RVN7</accession>
<name>A0ABS8RVN7_DATST</name>
<feature type="non-terminal residue" evidence="2">
    <location>
        <position position="289"/>
    </location>
</feature>
<proteinExistence type="predicted"/>
<organism evidence="2 3">
    <name type="scientific">Datura stramonium</name>
    <name type="common">Jimsonweed</name>
    <name type="synonym">Common thornapple</name>
    <dbReference type="NCBI Taxonomy" id="4076"/>
    <lineage>
        <taxon>Eukaryota</taxon>
        <taxon>Viridiplantae</taxon>
        <taxon>Streptophyta</taxon>
        <taxon>Embryophyta</taxon>
        <taxon>Tracheophyta</taxon>
        <taxon>Spermatophyta</taxon>
        <taxon>Magnoliopsida</taxon>
        <taxon>eudicotyledons</taxon>
        <taxon>Gunneridae</taxon>
        <taxon>Pentapetalae</taxon>
        <taxon>asterids</taxon>
        <taxon>lamiids</taxon>
        <taxon>Solanales</taxon>
        <taxon>Solanaceae</taxon>
        <taxon>Solanoideae</taxon>
        <taxon>Datureae</taxon>
        <taxon>Datura</taxon>
    </lineage>
</organism>
<evidence type="ECO:0000313" key="2">
    <source>
        <dbReference type="EMBL" id="MCD7450870.1"/>
    </source>
</evidence>
<gene>
    <name evidence="2" type="ORF">HAX54_008844</name>
</gene>
<sequence>MLSKFQPTRGGAQSRNDRTETKHHPRDENTNLKRRYRRLGMRKHRWLTKLDPLLDSILLLPSLMSEMILQQTDLVQEGLTATVRGHLKRSIAEKVKIIDSAFSKYPNIERRYKFYGFGWMSLCKEAHVPLIAGIDVETPVTKKYHLEKSKDETRYDLKLHKPVIEVLVFDGQSARVAEATTNPARAATATGAITAALESYMSIHVHINNVETQSNDRLKELIVPDLAKFAAELKKGQDDILELQQERMPQEFPIPASSRGDDEKILGVMASSESQTHVKPPPEIEVVHH</sequence>